<keyword evidence="1" id="KW-0812">Transmembrane</keyword>
<feature type="transmembrane region" description="Helical" evidence="1">
    <location>
        <begin position="9"/>
        <end position="28"/>
    </location>
</feature>
<dbReference type="Proteomes" id="UP000781710">
    <property type="component" value="Unassembled WGS sequence"/>
</dbReference>
<protein>
    <recommendedName>
        <fullName evidence="4">Transmembrane protein</fullName>
    </recommendedName>
</protein>
<evidence type="ECO:0000256" key="1">
    <source>
        <dbReference type="SAM" id="Phobius"/>
    </source>
</evidence>
<evidence type="ECO:0000313" key="2">
    <source>
        <dbReference type="EMBL" id="KAF1726773.1"/>
    </source>
</evidence>
<keyword evidence="1" id="KW-0472">Membrane</keyword>
<dbReference type="EMBL" id="PDWW01000003">
    <property type="protein sequence ID" value="KAF1726773.1"/>
    <property type="molecule type" value="Genomic_DNA"/>
</dbReference>
<organism evidence="2 3">
    <name type="scientific">Pseudoxanthomonas japonensis</name>
    <dbReference type="NCBI Taxonomy" id="69284"/>
    <lineage>
        <taxon>Bacteria</taxon>
        <taxon>Pseudomonadati</taxon>
        <taxon>Pseudomonadota</taxon>
        <taxon>Gammaproteobacteria</taxon>
        <taxon>Lysobacterales</taxon>
        <taxon>Lysobacteraceae</taxon>
        <taxon>Pseudoxanthomonas</taxon>
    </lineage>
</organism>
<gene>
    <name evidence="2" type="ORF">CSC78_04275</name>
</gene>
<proteinExistence type="predicted"/>
<dbReference type="RefSeq" id="WP_162336666.1">
    <property type="nucleotide sequence ID" value="NZ_JBHSRQ010000016.1"/>
</dbReference>
<evidence type="ECO:0000313" key="3">
    <source>
        <dbReference type="Proteomes" id="UP000781710"/>
    </source>
</evidence>
<comment type="caution">
    <text evidence="2">The sequence shown here is derived from an EMBL/GenBank/DDBJ whole genome shotgun (WGS) entry which is preliminary data.</text>
</comment>
<sequence>MIPESLPPLLRGLGTALILATSALVVVVERRPDDDAASRAAMTQLAVKAEEARHPGETGANALATEVRLLRLQLQGNDLADDVFENPWFQWLGLLGTALISASFFAEWRLKHDVARAAKAAAPDTP</sequence>
<reference evidence="2 3" key="1">
    <citation type="submission" date="2017-10" db="EMBL/GenBank/DDBJ databases">
        <title>Whole genome sequencing of members of genus Pseudoxanthomonas.</title>
        <authorList>
            <person name="Kumar S."/>
            <person name="Bansal K."/>
            <person name="Kaur A."/>
            <person name="Patil P."/>
            <person name="Sharma S."/>
            <person name="Patil P.B."/>
        </authorList>
    </citation>
    <scope>NUCLEOTIDE SEQUENCE [LARGE SCALE GENOMIC DNA]</scope>
    <source>
        <strain evidence="2 3">DSM 17109</strain>
    </source>
</reference>
<evidence type="ECO:0008006" key="4">
    <source>
        <dbReference type="Google" id="ProtNLM"/>
    </source>
</evidence>
<name>A0ABQ6ZKQ8_9GAMM</name>
<accession>A0ABQ6ZKQ8</accession>
<feature type="transmembrane region" description="Helical" evidence="1">
    <location>
        <begin position="88"/>
        <end position="106"/>
    </location>
</feature>
<keyword evidence="1" id="KW-1133">Transmembrane helix</keyword>
<keyword evidence="3" id="KW-1185">Reference proteome</keyword>